<evidence type="ECO:0000313" key="1">
    <source>
        <dbReference type="EMBL" id="MBB4948225.1"/>
    </source>
</evidence>
<dbReference type="RefSeq" id="WP_184917399.1">
    <property type="nucleotide sequence ID" value="NZ_JACHJR010000001.1"/>
</dbReference>
<dbReference type="Gene3D" id="3.90.1530.10">
    <property type="entry name" value="Conserved hypothetical protein from pyrococcus furiosus pfu- 392566-001, ParB domain"/>
    <property type="match status" value="1"/>
</dbReference>
<gene>
    <name evidence="1" type="ORF">F4556_003760</name>
</gene>
<sequence length="250" mass="27378">MFPMLAEDEMYDLAEAIKTHGLLRPIVLDSDGVLLDGRNRLAACELAGVEPTFTTYTSTDQVAYIFASNVRRRHISAGQRAMVQAMFLSVSGHSLRTHAKLHALSRSRLSLANTVLKAAPDLAEQVRDGKLPLDAAADMARERKAKADADQAAHDALRRSAPDLAARVTEGHLTLAAATQELGQRQEAVHRDQEHLAAIAEHWDTLQALARQPDSLHTRQVLDGLATDHHALITRLTAYEARYSDVDQAA</sequence>
<keyword evidence="2" id="KW-1185">Reference proteome</keyword>
<comment type="caution">
    <text evidence="1">The sequence shown here is derived from an EMBL/GenBank/DDBJ whole genome shotgun (WGS) entry which is preliminary data.</text>
</comment>
<dbReference type="EMBL" id="JACHJR010000001">
    <property type="protein sequence ID" value="MBB4948225.1"/>
    <property type="molecule type" value="Genomic_DNA"/>
</dbReference>
<dbReference type="SUPFAM" id="SSF110849">
    <property type="entry name" value="ParB/Sulfiredoxin"/>
    <property type="match status" value="1"/>
</dbReference>
<organism evidence="1 2">
    <name type="scientific">Kitasatospora gansuensis</name>
    <dbReference type="NCBI Taxonomy" id="258050"/>
    <lineage>
        <taxon>Bacteria</taxon>
        <taxon>Bacillati</taxon>
        <taxon>Actinomycetota</taxon>
        <taxon>Actinomycetes</taxon>
        <taxon>Kitasatosporales</taxon>
        <taxon>Streptomycetaceae</taxon>
        <taxon>Kitasatospora</taxon>
    </lineage>
</organism>
<accession>A0A7W7WIT9</accession>
<evidence type="ECO:0000313" key="2">
    <source>
        <dbReference type="Proteomes" id="UP000573327"/>
    </source>
</evidence>
<name>A0A7W7WIT9_9ACTN</name>
<dbReference type="InterPro" id="IPR036086">
    <property type="entry name" value="ParB/Sulfiredoxin_sf"/>
</dbReference>
<reference evidence="1 2" key="1">
    <citation type="submission" date="2020-08" db="EMBL/GenBank/DDBJ databases">
        <title>Sequencing the genomes of 1000 actinobacteria strains.</title>
        <authorList>
            <person name="Klenk H.-P."/>
        </authorList>
    </citation>
    <scope>NUCLEOTIDE SEQUENCE [LARGE SCALE GENOMIC DNA]</scope>
    <source>
        <strain evidence="1 2">DSM 44786</strain>
    </source>
</reference>
<proteinExistence type="predicted"/>
<dbReference type="Proteomes" id="UP000573327">
    <property type="component" value="Unassembled WGS sequence"/>
</dbReference>
<dbReference type="AlphaFoldDB" id="A0A7W7WIT9"/>
<protein>
    <submittedName>
        <fullName evidence="1">ParB-like chromosome segregation protein Spo0J</fullName>
    </submittedName>
</protein>